<feature type="domain" description="Response regulatory" evidence="2">
    <location>
        <begin position="2"/>
        <end position="122"/>
    </location>
</feature>
<accession>A0ABU3K7M1</accession>
<keyword evidence="4" id="KW-1185">Reference proteome</keyword>
<dbReference type="InterPro" id="IPR021327">
    <property type="entry name" value="DUF2934"/>
</dbReference>
<gene>
    <name evidence="3" type="ORF">PPG34_08500</name>
</gene>
<evidence type="ECO:0000313" key="4">
    <source>
        <dbReference type="Proteomes" id="UP001250932"/>
    </source>
</evidence>
<dbReference type="SUPFAM" id="SSF52172">
    <property type="entry name" value="CheY-like"/>
    <property type="match status" value="1"/>
</dbReference>
<evidence type="ECO:0000313" key="3">
    <source>
        <dbReference type="EMBL" id="MDT7042390.1"/>
    </source>
</evidence>
<sequence>MKILVITFQEDFRAQLVPFLEKQGFEVCVPPHRGDVLPMAKDTQPLVVVLDMYVSSPNGIEVLQQLRTLGYKGQVVLLGGSSVSSLISQAFRFGVDQVVGGPQRVGDPINLGQVESAIRASLHSLIATRALELYESRGRIDGHDLDDWLKAECEVLKSPTSPQKQNRSRHESAS</sequence>
<dbReference type="InterPro" id="IPR001789">
    <property type="entry name" value="Sig_transdc_resp-reg_receiver"/>
</dbReference>
<dbReference type="Pfam" id="PF11154">
    <property type="entry name" value="DUF2934"/>
    <property type="match status" value="1"/>
</dbReference>
<reference evidence="3 4" key="1">
    <citation type="journal article" date="2023" name="ISME J.">
        <title>Cultivation and genomic characterization of novel and ubiquitous marine nitrite-oxidizing bacteria from the Nitrospirales.</title>
        <authorList>
            <person name="Mueller A.J."/>
            <person name="Daebeler A."/>
            <person name="Herbold C.W."/>
            <person name="Kirkegaard R.H."/>
            <person name="Daims H."/>
        </authorList>
    </citation>
    <scope>NUCLEOTIDE SEQUENCE [LARGE SCALE GENOMIC DNA]</scope>
    <source>
        <strain evidence="3 4">EB</strain>
    </source>
</reference>
<evidence type="ECO:0000256" key="1">
    <source>
        <dbReference type="PROSITE-ProRule" id="PRU00169"/>
    </source>
</evidence>
<comment type="caution">
    <text evidence="3">The sequence shown here is derived from an EMBL/GenBank/DDBJ whole genome shotgun (WGS) entry which is preliminary data.</text>
</comment>
<dbReference type="PROSITE" id="PS50110">
    <property type="entry name" value="RESPONSE_REGULATORY"/>
    <property type="match status" value="1"/>
</dbReference>
<dbReference type="RefSeq" id="WP_313832788.1">
    <property type="nucleotide sequence ID" value="NZ_JAQOUE010000001.1"/>
</dbReference>
<name>A0ABU3K7M1_9BACT</name>
<dbReference type="Gene3D" id="3.40.50.2300">
    <property type="match status" value="1"/>
</dbReference>
<dbReference type="Proteomes" id="UP001250932">
    <property type="component" value="Unassembled WGS sequence"/>
</dbReference>
<evidence type="ECO:0000259" key="2">
    <source>
        <dbReference type="PROSITE" id="PS50110"/>
    </source>
</evidence>
<protein>
    <submittedName>
        <fullName evidence="3">DUF2934 domain-containing protein</fullName>
    </submittedName>
</protein>
<dbReference type="Pfam" id="PF00072">
    <property type="entry name" value="Response_reg"/>
    <property type="match status" value="1"/>
</dbReference>
<dbReference type="InterPro" id="IPR011006">
    <property type="entry name" value="CheY-like_superfamily"/>
</dbReference>
<dbReference type="EMBL" id="JAQOUE010000001">
    <property type="protein sequence ID" value="MDT7042390.1"/>
    <property type="molecule type" value="Genomic_DNA"/>
</dbReference>
<keyword evidence="1" id="KW-0597">Phosphoprotein</keyword>
<organism evidence="3 4">
    <name type="scientific">Candidatus Nitronereus thalassa</name>
    <dbReference type="NCBI Taxonomy" id="3020898"/>
    <lineage>
        <taxon>Bacteria</taxon>
        <taxon>Pseudomonadati</taxon>
        <taxon>Nitrospirota</taxon>
        <taxon>Nitrospiria</taxon>
        <taxon>Nitrospirales</taxon>
        <taxon>Nitrospiraceae</taxon>
        <taxon>Candidatus Nitronereus</taxon>
    </lineage>
</organism>
<feature type="modified residue" description="4-aspartylphosphate" evidence="1">
    <location>
        <position position="51"/>
    </location>
</feature>
<proteinExistence type="predicted"/>